<protein>
    <submittedName>
        <fullName evidence="1">Uncharacterized protein</fullName>
    </submittedName>
</protein>
<sequence>MGHANVWNSHPKNYGPAVCVEIPMVLSGSTGLCAADSASVAMPRKSDSSRDNNTSIMVAASVPHKPTRKNRKGCGLELCKRTKLLSVIKTVYTDDQCLPSGSLVSYAFAFMFPCESDPWVDDSMIIQFSLLPLSFWSYQTAKSTIKFVHGISGISIWSFVRQGEDGCVWILGFDPSCWDCLYVFQSFLFSWATDNDVEDRSRCSPFSLDGSYRQGISREEIQTDRQRRFED</sequence>
<organism evidence="1">
    <name type="scientific">Salix viminalis</name>
    <name type="common">Common osier</name>
    <name type="synonym">Basket willow</name>
    <dbReference type="NCBI Taxonomy" id="40686"/>
    <lineage>
        <taxon>Eukaryota</taxon>
        <taxon>Viridiplantae</taxon>
        <taxon>Streptophyta</taxon>
        <taxon>Embryophyta</taxon>
        <taxon>Tracheophyta</taxon>
        <taxon>Spermatophyta</taxon>
        <taxon>Magnoliopsida</taxon>
        <taxon>eudicotyledons</taxon>
        <taxon>Gunneridae</taxon>
        <taxon>Pentapetalae</taxon>
        <taxon>rosids</taxon>
        <taxon>fabids</taxon>
        <taxon>Malpighiales</taxon>
        <taxon>Salicaceae</taxon>
        <taxon>Saliceae</taxon>
        <taxon>Salix</taxon>
    </lineage>
</organism>
<dbReference type="EMBL" id="CAADRP010000280">
    <property type="protein sequence ID" value="VFU26192.1"/>
    <property type="molecule type" value="Genomic_DNA"/>
</dbReference>
<reference evidence="1" key="1">
    <citation type="submission" date="2019-03" db="EMBL/GenBank/DDBJ databases">
        <authorList>
            <person name="Mank J."/>
            <person name="Almeida P."/>
        </authorList>
    </citation>
    <scope>NUCLEOTIDE SEQUENCE</scope>
    <source>
        <strain evidence="1">78183</strain>
    </source>
</reference>
<name>A0A6N2KCQ6_SALVM</name>
<dbReference type="AlphaFoldDB" id="A0A6N2KCQ6"/>
<proteinExistence type="predicted"/>
<gene>
    <name evidence="1" type="ORF">SVIM_LOCUS66754</name>
</gene>
<evidence type="ECO:0000313" key="1">
    <source>
        <dbReference type="EMBL" id="VFU26192.1"/>
    </source>
</evidence>
<accession>A0A6N2KCQ6</accession>